<dbReference type="Gene3D" id="2.40.50.140">
    <property type="entry name" value="Nucleic acid-binding proteins"/>
    <property type="match status" value="2"/>
</dbReference>
<dbReference type="CDD" id="cd04476">
    <property type="entry name" value="RPA1_DBD_C"/>
    <property type="match status" value="1"/>
</dbReference>
<sequence>MENSTKDYEVVPHKCIIKITGETNIRLLSSDAYPIPIYNFDFRHFEDVGTEITYKKAILDVIGRLTGFSDVRIPPTQPHTRVRTMYLTNERGKVMDVALWGGFIDKFDIVALHEQSQSSSIVLACNGLQITEYRRLYGLKTYTGTRFHTDTAIQEIADYLHKYCMPYDGRPLLLNATQEMFGCIPQAQSLLPKRNPINLTLAELNALYLDNFTETLYQFPARIIQVINPFDWHYLACTQCHRKLEIEGKGFYCSECKMNRRHSVPWYRMRVHVADQTDQAQLMLLGKTAEMIVGIDSLTLKAEHDNDKEKLPQALLAIVNKAYIFTVSGKQPGPEHIFRSYTITRHDPVPDSMMNLLPEPILLIKDSSTQQEQTPAPQTPYMDKGKNIIPSSTSTDQTDDTVSKKRTSPEEAAPQIEPHTKIRRRLIY</sequence>
<dbReference type="Pfam" id="PF08646">
    <property type="entry name" value="Rep_fac-A_C"/>
    <property type="match status" value="1"/>
</dbReference>
<feature type="region of interest" description="Disordered" evidence="6">
    <location>
        <begin position="368"/>
        <end position="421"/>
    </location>
</feature>
<dbReference type="GO" id="GO:0008270">
    <property type="term" value="F:zinc ion binding"/>
    <property type="evidence" value="ECO:0007669"/>
    <property type="project" value="UniProtKB-KW"/>
</dbReference>
<dbReference type="InterPro" id="IPR047192">
    <property type="entry name" value="Euk_RPA1_DBD_C"/>
</dbReference>
<evidence type="ECO:0000313" key="9">
    <source>
        <dbReference type="Proteomes" id="UP001140206"/>
    </source>
</evidence>
<accession>A0AAV8BSK1</accession>
<dbReference type="PANTHER" id="PTHR47165:SF4">
    <property type="entry name" value="OS03G0429900 PROTEIN"/>
    <property type="match status" value="1"/>
</dbReference>
<dbReference type="InterPro" id="IPR012340">
    <property type="entry name" value="NA-bd_OB-fold"/>
</dbReference>
<dbReference type="PANTHER" id="PTHR47165">
    <property type="entry name" value="OS03G0429900 PROTEIN"/>
    <property type="match status" value="1"/>
</dbReference>
<keyword evidence="3" id="KW-0863">Zinc-finger</keyword>
<protein>
    <submittedName>
        <fullName evidence="8">Replication protein A 70 kDa DNA-binding subunit</fullName>
    </submittedName>
</protein>
<reference evidence="8" key="1">
    <citation type="submission" date="2022-08" db="EMBL/GenBank/DDBJ databases">
        <authorList>
            <person name="Marques A."/>
        </authorList>
    </citation>
    <scope>NUCLEOTIDE SEQUENCE</scope>
    <source>
        <strain evidence="8">RhyPub2mFocal</strain>
        <tissue evidence="8">Leaves</tissue>
    </source>
</reference>
<dbReference type="GO" id="GO:0003677">
    <property type="term" value="F:DNA binding"/>
    <property type="evidence" value="ECO:0007669"/>
    <property type="project" value="UniProtKB-KW"/>
</dbReference>
<evidence type="ECO:0000256" key="2">
    <source>
        <dbReference type="ARBA" id="ARBA00022723"/>
    </source>
</evidence>
<comment type="caution">
    <text evidence="8">The sequence shown here is derived from an EMBL/GenBank/DDBJ whole genome shotgun (WGS) entry which is preliminary data.</text>
</comment>
<evidence type="ECO:0000313" key="8">
    <source>
        <dbReference type="EMBL" id="KAJ4746095.1"/>
    </source>
</evidence>
<evidence type="ECO:0000256" key="3">
    <source>
        <dbReference type="ARBA" id="ARBA00022771"/>
    </source>
</evidence>
<dbReference type="SUPFAM" id="SSF50249">
    <property type="entry name" value="Nucleic acid-binding proteins"/>
    <property type="match status" value="2"/>
</dbReference>
<evidence type="ECO:0000259" key="7">
    <source>
        <dbReference type="Pfam" id="PF08646"/>
    </source>
</evidence>
<dbReference type="Proteomes" id="UP001140206">
    <property type="component" value="Chromosome 5"/>
</dbReference>
<dbReference type="AlphaFoldDB" id="A0AAV8BSK1"/>
<keyword evidence="9" id="KW-1185">Reference proteome</keyword>
<organism evidence="8 9">
    <name type="scientific">Rhynchospora pubera</name>
    <dbReference type="NCBI Taxonomy" id="906938"/>
    <lineage>
        <taxon>Eukaryota</taxon>
        <taxon>Viridiplantae</taxon>
        <taxon>Streptophyta</taxon>
        <taxon>Embryophyta</taxon>
        <taxon>Tracheophyta</taxon>
        <taxon>Spermatophyta</taxon>
        <taxon>Magnoliopsida</taxon>
        <taxon>Liliopsida</taxon>
        <taxon>Poales</taxon>
        <taxon>Cyperaceae</taxon>
        <taxon>Cyperoideae</taxon>
        <taxon>Rhynchosporeae</taxon>
        <taxon>Rhynchospora</taxon>
    </lineage>
</organism>
<keyword evidence="4" id="KW-0862">Zinc</keyword>
<dbReference type="InterPro" id="IPR013955">
    <property type="entry name" value="Rep_factor-A_C"/>
</dbReference>
<keyword evidence="2" id="KW-0479">Metal-binding</keyword>
<feature type="domain" description="Replication factor A C-terminal" evidence="7">
    <location>
        <begin position="224"/>
        <end position="331"/>
    </location>
</feature>
<evidence type="ECO:0000256" key="4">
    <source>
        <dbReference type="ARBA" id="ARBA00022833"/>
    </source>
</evidence>
<feature type="compositionally biased region" description="Low complexity" evidence="6">
    <location>
        <begin position="369"/>
        <end position="380"/>
    </location>
</feature>
<dbReference type="EMBL" id="JAMFTS010000005">
    <property type="protein sequence ID" value="KAJ4746095.1"/>
    <property type="molecule type" value="Genomic_DNA"/>
</dbReference>
<evidence type="ECO:0000256" key="6">
    <source>
        <dbReference type="SAM" id="MobiDB-lite"/>
    </source>
</evidence>
<evidence type="ECO:0000256" key="1">
    <source>
        <dbReference type="ARBA" id="ARBA00005690"/>
    </source>
</evidence>
<proteinExistence type="inferred from homology"/>
<keyword evidence="5 8" id="KW-0238">DNA-binding</keyword>
<name>A0AAV8BSK1_9POAL</name>
<comment type="similarity">
    <text evidence="1">Belongs to the replication factor A protein 1 family.</text>
</comment>
<gene>
    <name evidence="8" type="ORF">LUZ62_080500</name>
</gene>
<evidence type="ECO:0000256" key="5">
    <source>
        <dbReference type="ARBA" id="ARBA00023125"/>
    </source>
</evidence>